<organism evidence="2 3">
    <name type="scientific">Aeromonas veronii</name>
    <dbReference type="NCBI Taxonomy" id="654"/>
    <lineage>
        <taxon>Bacteria</taxon>
        <taxon>Pseudomonadati</taxon>
        <taxon>Pseudomonadota</taxon>
        <taxon>Gammaproteobacteria</taxon>
        <taxon>Aeromonadales</taxon>
        <taxon>Aeromonadaceae</taxon>
        <taxon>Aeromonas</taxon>
    </lineage>
</organism>
<dbReference type="AlphaFoldDB" id="A0A653KT62"/>
<evidence type="ECO:0000313" key="3">
    <source>
        <dbReference type="Proteomes" id="UP000439123"/>
    </source>
</evidence>
<reference evidence="2 3" key="1">
    <citation type="submission" date="2019-10" db="EMBL/GenBank/DDBJ databases">
        <authorList>
            <person name="Karimi E."/>
        </authorList>
    </citation>
    <scope>NUCLEOTIDE SEQUENCE [LARGE SCALE GENOMIC DNA]</scope>
    <source>
        <strain evidence="2">Aeromonas sp. 8C</strain>
    </source>
</reference>
<name>A0A653KT62_AERVE</name>
<protein>
    <submittedName>
        <fullName evidence="2">Uncharacterized protein</fullName>
    </submittedName>
</protein>
<sequence length="405" mass="43404">MRQGSFLWHRVQGTRLILEIPGEVGDQAAAVALEVEDLVQWLCQRPLTATAGAGARLLLGSAQPAHPVEVVVGGDAAQHFQPFGQIAAAPVEAAAHFADFVQRRMFGDGAVHLQLIARLPILLPLDDLFLIAVGDRGQLVERNGGEVVATAQRRAGVQEAGVEHHPARPLALLAARICAIGEQIRPLQLEFWRQQPRLIELLLGQFDLLALVVGVQAILLRADHPTDEIAVMHAGGELPPEDLALITQHVEVVDDGPLGVAKGGIAVTLKAEFDDIHGSALPLLEEQVGQAIHLLFDARELFGELLQGELRCWLRHSLWQDLALGGRNWLLLPLAQHFQQLGHRHRLGEAGLDHGSGGRQALGGQLVGNSDDLVGGHKHALGEKGGSISGRDLNQSRQGRKGAGG</sequence>
<dbReference type="Proteomes" id="UP000439123">
    <property type="component" value="Unassembled WGS sequence"/>
</dbReference>
<gene>
    <name evidence="2" type="ORF">AERO8C_120251</name>
</gene>
<evidence type="ECO:0000256" key="1">
    <source>
        <dbReference type="SAM" id="MobiDB-lite"/>
    </source>
</evidence>
<proteinExistence type="predicted"/>
<dbReference type="EMBL" id="CABWLC010000004">
    <property type="protein sequence ID" value="VXA81754.1"/>
    <property type="molecule type" value="Genomic_DNA"/>
</dbReference>
<feature type="region of interest" description="Disordered" evidence="1">
    <location>
        <begin position="378"/>
        <end position="405"/>
    </location>
</feature>
<evidence type="ECO:0000313" key="2">
    <source>
        <dbReference type="EMBL" id="VXA81754.1"/>
    </source>
</evidence>
<accession>A0A653KT62</accession>